<dbReference type="CDD" id="cd01948">
    <property type="entry name" value="EAL"/>
    <property type="match status" value="1"/>
</dbReference>
<dbReference type="SMART" id="SM00091">
    <property type="entry name" value="PAS"/>
    <property type="match status" value="1"/>
</dbReference>
<dbReference type="PROSITE" id="PS50885">
    <property type="entry name" value="HAMP"/>
    <property type="match status" value="1"/>
</dbReference>
<feature type="domain" description="HAMP" evidence="5">
    <location>
        <begin position="230"/>
        <end position="282"/>
    </location>
</feature>
<dbReference type="CDD" id="cd00130">
    <property type="entry name" value="PAS"/>
    <property type="match status" value="1"/>
</dbReference>
<dbReference type="GO" id="GO:0007165">
    <property type="term" value="P:signal transduction"/>
    <property type="evidence" value="ECO:0007669"/>
    <property type="project" value="InterPro"/>
</dbReference>
<organism evidence="7 8">
    <name type="scientific">Parasulfuritortus cantonensis</name>
    <dbReference type="NCBI Taxonomy" id="2528202"/>
    <lineage>
        <taxon>Bacteria</taxon>
        <taxon>Pseudomonadati</taxon>
        <taxon>Pseudomonadota</taxon>
        <taxon>Betaproteobacteria</taxon>
        <taxon>Nitrosomonadales</taxon>
        <taxon>Thiobacillaceae</taxon>
        <taxon>Parasulfuritortus</taxon>
    </lineage>
</organism>
<accession>A0A4R1BE40</accession>
<dbReference type="InterPro" id="IPR052155">
    <property type="entry name" value="Biofilm_reg_signaling"/>
</dbReference>
<keyword evidence="1" id="KW-1133">Transmembrane helix</keyword>
<protein>
    <submittedName>
        <fullName evidence="7">EAL domain-containing protein</fullName>
    </submittedName>
</protein>
<dbReference type="Pfam" id="PF11845">
    <property type="entry name" value="Tll0287-like"/>
    <property type="match status" value="1"/>
</dbReference>
<sequence length="973" mass="108596">MRLVYKIWLGIGTTLLAALAVMAWLGYRHSQDDVEASLLDEGRTLQAVLMAVRRTYQEAFLASGLPIDEHTLALLPAHAMPHIAKAFEAFDDRGIRFNNVSDRPRNPANRADAMEMTAIRYFRANPTAREQLVTFTDPSGARYYQYAAPIWIEPYCLKCHGDPKDAPASIRAAYPEAWGYRAGDLRGIISVRLPAATTEARVLGRWQLEQATHLGVVLLAVLLSGAFVHFLVVRRLRNLNQAVKKLAAGDYACRVEDQGGDEAAALARGFNDMARTLQKDNDDLRLAASVFSHTQDGILFTDAHGVIFDANPAFTRITGYEREEALGRTPVFLSSGRHDQDFFREIWRTVEHQGNWSGEVWNRRKDGDVFPERLTITAVSDDDGRLIHYVGVFNDISQIKQQEAQLVHLAQHDALTGLPNRVLLADRMRQAIGQARRSGLLLAVCYLDLDGFKPVNDEYGHAQGDRLLIEMARRMRSVVRGGDTVARLGGDEFAFLLQGLKNTEECEQSLNRLLGAISRPILIADKPVSLTASIGVSLYPNDDEDPDTLIRHADQAMYSAKQDGRSRYHFYDLEGDRRARSHRESQEGVRQGLAGGEFVLHYQPKVDMLTGQVIGVEALVRWQHPERGLLMPGQFLPAIENSDLDTALGDWVLDEGLRQVDAWRRDGLTMPVSVNISAHHIQRPDFVDRLAGKLAGYPAFQAGDLILEIVETAALADLGRVSAIIAECRRLGCHFALDDFGTGYSSLTYLKRLPVEWLKIDRGFVRDMLHDPEDLAIVEGVIALAEAFGRGVVAEGVDSVEVGLLLMQLGCRNAQGFRIARAMPAAELPTWLVRWQPPETWSEDSYRHWNKENFALLLAEHNHRAWIDNLANHLEGIDGLELPVEVNPNACAFGAWYREHGRQRYGHLAEFAALAEPHERVHALAVELLAQQRNGEGERARARLAELFALREELVAGLRALQARVLGRETGTA</sequence>
<keyword evidence="8" id="KW-1185">Reference proteome</keyword>
<dbReference type="SUPFAM" id="SSF55785">
    <property type="entry name" value="PYP-like sensor domain (PAS domain)"/>
    <property type="match status" value="1"/>
</dbReference>
<dbReference type="SUPFAM" id="SSF55073">
    <property type="entry name" value="Nucleotide cyclase"/>
    <property type="match status" value="1"/>
</dbReference>
<dbReference type="SMART" id="SM00267">
    <property type="entry name" value="GGDEF"/>
    <property type="match status" value="1"/>
</dbReference>
<dbReference type="SUPFAM" id="SSF158472">
    <property type="entry name" value="HAMP domain-like"/>
    <property type="match status" value="1"/>
</dbReference>
<dbReference type="AlphaFoldDB" id="A0A4R1BE40"/>
<dbReference type="CDD" id="cd06225">
    <property type="entry name" value="HAMP"/>
    <property type="match status" value="1"/>
</dbReference>
<evidence type="ECO:0000259" key="2">
    <source>
        <dbReference type="PROSITE" id="PS50112"/>
    </source>
</evidence>
<keyword evidence="1" id="KW-0472">Membrane</keyword>
<dbReference type="NCBIfam" id="TIGR00254">
    <property type="entry name" value="GGDEF"/>
    <property type="match status" value="1"/>
</dbReference>
<dbReference type="Gene3D" id="3.30.450.20">
    <property type="entry name" value="PAS domain"/>
    <property type="match status" value="1"/>
</dbReference>
<dbReference type="Gene3D" id="3.20.20.450">
    <property type="entry name" value="EAL domain"/>
    <property type="match status" value="1"/>
</dbReference>
<dbReference type="InterPro" id="IPR001633">
    <property type="entry name" value="EAL_dom"/>
</dbReference>
<dbReference type="Gene3D" id="6.10.340.10">
    <property type="match status" value="1"/>
</dbReference>
<dbReference type="InterPro" id="IPR025991">
    <property type="entry name" value="Chemoreceptor_zinc-bind_dom"/>
</dbReference>
<dbReference type="InterPro" id="IPR035919">
    <property type="entry name" value="EAL_sf"/>
</dbReference>
<dbReference type="SUPFAM" id="SSF141868">
    <property type="entry name" value="EAL domain-like"/>
    <property type="match status" value="1"/>
</dbReference>
<dbReference type="InterPro" id="IPR021796">
    <property type="entry name" value="Tll0287-like_dom"/>
</dbReference>
<dbReference type="Gene3D" id="3.30.70.270">
    <property type="match status" value="1"/>
</dbReference>
<feature type="transmembrane region" description="Helical" evidence="1">
    <location>
        <begin position="6"/>
        <end position="27"/>
    </location>
</feature>
<evidence type="ECO:0000256" key="1">
    <source>
        <dbReference type="SAM" id="Phobius"/>
    </source>
</evidence>
<dbReference type="SMART" id="SM00304">
    <property type="entry name" value="HAMP"/>
    <property type="match status" value="1"/>
</dbReference>
<evidence type="ECO:0000313" key="7">
    <source>
        <dbReference type="EMBL" id="TCJ15369.1"/>
    </source>
</evidence>
<evidence type="ECO:0000313" key="8">
    <source>
        <dbReference type="Proteomes" id="UP000295443"/>
    </source>
</evidence>
<dbReference type="InterPro" id="IPR035965">
    <property type="entry name" value="PAS-like_dom_sf"/>
</dbReference>
<evidence type="ECO:0000259" key="3">
    <source>
        <dbReference type="PROSITE" id="PS50113"/>
    </source>
</evidence>
<dbReference type="InterPro" id="IPR000700">
    <property type="entry name" value="PAS-assoc_C"/>
</dbReference>
<dbReference type="Pfam" id="PF13682">
    <property type="entry name" value="CZB"/>
    <property type="match status" value="1"/>
</dbReference>
<dbReference type="InterPro" id="IPR000014">
    <property type="entry name" value="PAS"/>
</dbReference>
<dbReference type="PANTHER" id="PTHR44757">
    <property type="entry name" value="DIGUANYLATE CYCLASE DGCP"/>
    <property type="match status" value="1"/>
</dbReference>
<dbReference type="PROSITE" id="PS50112">
    <property type="entry name" value="PAS"/>
    <property type="match status" value="1"/>
</dbReference>
<name>A0A4R1BE40_9PROT</name>
<evidence type="ECO:0000259" key="5">
    <source>
        <dbReference type="PROSITE" id="PS50885"/>
    </source>
</evidence>
<dbReference type="Pfam" id="PF00563">
    <property type="entry name" value="EAL"/>
    <property type="match status" value="1"/>
</dbReference>
<dbReference type="NCBIfam" id="TIGR00229">
    <property type="entry name" value="sensory_box"/>
    <property type="match status" value="1"/>
</dbReference>
<dbReference type="CDD" id="cd01949">
    <property type="entry name" value="GGDEF"/>
    <property type="match status" value="1"/>
</dbReference>
<dbReference type="PROSITE" id="PS50887">
    <property type="entry name" value="GGDEF"/>
    <property type="match status" value="1"/>
</dbReference>
<dbReference type="InterPro" id="IPR043128">
    <property type="entry name" value="Rev_trsase/Diguanyl_cyclase"/>
</dbReference>
<reference evidence="7 8" key="1">
    <citation type="submission" date="2019-03" db="EMBL/GenBank/DDBJ databases">
        <title>Genome sequence of Thiobacillaceae bacterium LSR1, a sulfur-oxidizing bacterium isolated from freshwater sediment.</title>
        <authorList>
            <person name="Li S."/>
        </authorList>
    </citation>
    <scope>NUCLEOTIDE SEQUENCE [LARGE SCALE GENOMIC DNA]</scope>
    <source>
        <strain evidence="7 8">LSR1</strain>
    </source>
</reference>
<dbReference type="Gene3D" id="1.20.120.30">
    <property type="entry name" value="Aspartate receptor, ligand-binding domain"/>
    <property type="match status" value="1"/>
</dbReference>
<dbReference type="OrthoDB" id="9813903at2"/>
<dbReference type="InterPro" id="IPR003660">
    <property type="entry name" value="HAMP_dom"/>
</dbReference>
<dbReference type="Pfam" id="PF00672">
    <property type="entry name" value="HAMP"/>
    <property type="match status" value="1"/>
</dbReference>
<dbReference type="Pfam" id="PF13426">
    <property type="entry name" value="PAS_9"/>
    <property type="match status" value="1"/>
</dbReference>
<dbReference type="InterPro" id="IPR000160">
    <property type="entry name" value="GGDEF_dom"/>
</dbReference>
<dbReference type="PANTHER" id="PTHR44757:SF2">
    <property type="entry name" value="BIOFILM ARCHITECTURE MAINTENANCE PROTEIN MBAA"/>
    <property type="match status" value="1"/>
</dbReference>
<dbReference type="SMART" id="SM00052">
    <property type="entry name" value="EAL"/>
    <property type="match status" value="1"/>
</dbReference>
<feature type="domain" description="GGDEF" evidence="6">
    <location>
        <begin position="440"/>
        <end position="573"/>
    </location>
</feature>
<proteinExistence type="predicted"/>
<evidence type="ECO:0000259" key="6">
    <source>
        <dbReference type="PROSITE" id="PS50887"/>
    </source>
</evidence>
<dbReference type="Proteomes" id="UP000295443">
    <property type="component" value="Unassembled WGS sequence"/>
</dbReference>
<dbReference type="PROSITE" id="PS50883">
    <property type="entry name" value="EAL"/>
    <property type="match status" value="1"/>
</dbReference>
<comment type="caution">
    <text evidence="7">The sequence shown here is derived from an EMBL/GenBank/DDBJ whole genome shotgun (WGS) entry which is preliminary data.</text>
</comment>
<dbReference type="FunFam" id="3.30.70.270:FF:000001">
    <property type="entry name" value="Diguanylate cyclase domain protein"/>
    <property type="match status" value="1"/>
</dbReference>
<dbReference type="SMART" id="SM00086">
    <property type="entry name" value="PAC"/>
    <property type="match status" value="1"/>
</dbReference>
<dbReference type="InterPro" id="IPR029787">
    <property type="entry name" value="Nucleotide_cyclase"/>
</dbReference>
<dbReference type="Pfam" id="PF00990">
    <property type="entry name" value="GGDEF"/>
    <property type="match status" value="1"/>
</dbReference>
<dbReference type="EMBL" id="SJZB01000027">
    <property type="protein sequence ID" value="TCJ15369.1"/>
    <property type="molecule type" value="Genomic_DNA"/>
</dbReference>
<dbReference type="RefSeq" id="WP_131446029.1">
    <property type="nucleotide sequence ID" value="NZ_SJZB01000027.1"/>
</dbReference>
<feature type="domain" description="PAC" evidence="3">
    <location>
        <begin position="356"/>
        <end position="408"/>
    </location>
</feature>
<dbReference type="GO" id="GO:0016020">
    <property type="term" value="C:membrane"/>
    <property type="evidence" value="ECO:0007669"/>
    <property type="project" value="InterPro"/>
</dbReference>
<feature type="transmembrane region" description="Helical" evidence="1">
    <location>
        <begin position="211"/>
        <end position="232"/>
    </location>
</feature>
<dbReference type="GO" id="GO:0003824">
    <property type="term" value="F:catalytic activity"/>
    <property type="evidence" value="ECO:0007669"/>
    <property type="project" value="UniProtKB-ARBA"/>
</dbReference>
<dbReference type="PROSITE" id="PS50113">
    <property type="entry name" value="PAC"/>
    <property type="match status" value="1"/>
</dbReference>
<feature type="domain" description="EAL" evidence="4">
    <location>
        <begin position="582"/>
        <end position="836"/>
    </location>
</feature>
<gene>
    <name evidence="7" type="ORF">EZJ19_07065</name>
</gene>
<dbReference type="InterPro" id="IPR001610">
    <property type="entry name" value="PAC"/>
</dbReference>
<keyword evidence="1" id="KW-0812">Transmembrane</keyword>
<evidence type="ECO:0000259" key="4">
    <source>
        <dbReference type="PROSITE" id="PS50883"/>
    </source>
</evidence>
<feature type="domain" description="PAS" evidence="2">
    <location>
        <begin position="283"/>
        <end position="354"/>
    </location>
</feature>